<feature type="compositionally biased region" description="Low complexity" evidence="9">
    <location>
        <begin position="132"/>
        <end position="151"/>
    </location>
</feature>
<evidence type="ECO:0000256" key="2">
    <source>
        <dbReference type="ARBA" id="ARBA00018364"/>
    </source>
</evidence>
<dbReference type="GO" id="GO:0009847">
    <property type="term" value="P:spore germination"/>
    <property type="evidence" value="ECO:0007669"/>
    <property type="project" value="UniProtKB-UniRule"/>
</dbReference>
<proteinExistence type="inferred from homology"/>
<dbReference type="Gene3D" id="1.10.10.2520">
    <property type="entry name" value="Cell wall hydrolase SleB, domain 1"/>
    <property type="match status" value="1"/>
</dbReference>
<feature type="compositionally biased region" description="Low complexity" evidence="9">
    <location>
        <begin position="159"/>
        <end position="173"/>
    </location>
</feature>
<evidence type="ECO:0000256" key="1">
    <source>
        <dbReference type="ARBA" id="ARBA00007010"/>
    </source>
</evidence>
<comment type="similarity">
    <text evidence="1">Belongs to the SleB family.</text>
</comment>
<evidence type="ECO:0000259" key="10">
    <source>
        <dbReference type="Pfam" id="PF01471"/>
    </source>
</evidence>
<dbReference type="InterPro" id="IPR002477">
    <property type="entry name" value="Peptidoglycan-bd-like"/>
</dbReference>
<dbReference type="FunFam" id="1.10.10.2520:FF:000001">
    <property type="entry name" value="Spore cortex-lytic enzyme"/>
    <property type="match status" value="1"/>
</dbReference>
<feature type="domain" description="Cell wall hydrolase SleB" evidence="11">
    <location>
        <begin position="194"/>
        <end position="292"/>
    </location>
</feature>
<dbReference type="GO" id="GO:0030435">
    <property type="term" value="P:sporulation resulting in formation of a cellular spore"/>
    <property type="evidence" value="ECO:0007669"/>
    <property type="project" value="UniProtKB-KW"/>
</dbReference>
<evidence type="ECO:0000256" key="3">
    <source>
        <dbReference type="ARBA" id="ARBA00022544"/>
    </source>
</evidence>
<dbReference type="InterPro" id="IPR042047">
    <property type="entry name" value="SleB_dom1"/>
</dbReference>
<dbReference type="GO" id="GO:0016787">
    <property type="term" value="F:hydrolase activity"/>
    <property type="evidence" value="ECO:0007669"/>
    <property type="project" value="UniProtKB-KW"/>
</dbReference>
<evidence type="ECO:0000256" key="8">
    <source>
        <dbReference type="NCBIfam" id="TIGR02869"/>
    </source>
</evidence>
<dbReference type="Gene3D" id="6.20.240.60">
    <property type="match status" value="1"/>
</dbReference>
<dbReference type="InterPro" id="IPR036366">
    <property type="entry name" value="PGBDSf"/>
</dbReference>
<sequence>MKKKIVKWIIPLLFFLCIMPFTFLESNRVFAFSNQVIQQGSVGDDVIELQSRLQYLGFYNKKIDGVFGWSTYWALRNFQYEFGLPIDGLAGTETKAKLVKASKYNKQFVKEQINKGNKFTHYGGVDQKKQSAPQPNAPAKTPAKAPAAKAPGPKPAAPAPKAAPSKPTAANTPGGFSSNDIQLMANAVYGESRGEPYTGQVAVAAVILNRVNSASFPNTVSGVIFEPGAFTAVADGQIWLTPNETAKKAVLDAINGIDPTGNALYYFNPATATSKWIWSRPQIKRIGKHIFCE</sequence>
<reference evidence="13" key="1">
    <citation type="submission" date="2020-07" db="EMBL/GenBank/DDBJ databases">
        <authorList>
            <person name="Partida-Martinez L."/>
            <person name="Huntemann M."/>
            <person name="Clum A."/>
            <person name="Wang J."/>
            <person name="Palaniappan K."/>
            <person name="Ritter S."/>
            <person name="Chen I.-M."/>
            <person name="Stamatis D."/>
            <person name="Reddy T."/>
            <person name="O'Malley R."/>
            <person name="Daum C."/>
            <person name="Shapiro N."/>
            <person name="Ivanova N."/>
            <person name="Kyrpides N."/>
            <person name="Woyke T."/>
        </authorList>
    </citation>
    <scope>NUCLEOTIDE SEQUENCE [LARGE SCALE GENOMIC DNA]</scope>
    <source>
        <strain evidence="13">AT2.8</strain>
    </source>
</reference>
<dbReference type="Pfam" id="PF07486">
    <property type="entry name" value="Hydrolase_2"/>
    <property type="match status" value="1"/>
</dbReference>
<evidence type="ECO:0000256" key="6">
    <source>
        <dbReference type="ARBA" id="ARBA00022969"/>
    </source>
</evidence>
<dbReference type="Gene3D" id="1.10.101.10">
    <property type="entry name" value="PGBD-like superfamily/PGBD"/>
    <property type="match status" value="1"/>
</dbReference>
<comment type="caution">
    <text evidence="12">The sequence shown here is derived from an EMBL/GenBank/DDBJ whole genome shotgun (WGS) entry which is preliminary data.</text>
</comment>
<evidence type="ECO:0000256" key="5">
    <source>
        <dbReference type="ARBA" id="ARBA00022801"/>
    </source>
</evidence>
<dbReference type="AlphaFoldDB" id="A0A852T7R6"/>
<dbReference type="InterPro" id="IPR036365">
    <property type="entry name" value="PGBD-like_sf"/>
</dbReference>
<feature type="region of interest" description="Disordered" evidence="9">
    <location>
        <begin position="120"/>
        <end position="177"/>
    </location>
</feature>
<protein>
    <recommendedName>
        <fullName evidence="2 8">Spore cortex-lytic enzyme</fullName>
    </recommendedName>
</protein>
<evidence type="ECO:0000256" key="7">
    <source>
        <dbReference type="ARBA" id="ARBA00023316"/>
    </source>
</evidence>
<keyword evidence="4" id="KW-0732">Signal</keyword>
<dbReference type="Proteomes" id="UP000548423">
    <property type="component" value="Unassembled WGS sequence"/>
</dbReference>
<gene>
    <name evidence="12" type="ORF">F4694_001579</name>
</gene>
<evidence type="ECO:0000313" key="12">
    <source>
        <dbReference type="EMBL" id="NYE04830.1"/>
    </source>
</evidence>
<dbReference type="SUPFAM" id="SSF47090">
    <property type="entry name" value="PGBD-like"/>
    <property type="match status" value="1"/>
</dbReference>
<dbReference type="FunFam" id="6.20.240.60:FF:000001">
    <property type="entry name" value="Spore cortex-lytic enzyme"/>
    <property type="match status" value="1"/>
</dbReference>
<evidence type="ECO:0000259" key="11">
    <source>
        <dbReference type="Pfam" id="PF07486"/>
    </source>
</evidence>
<evidence type="ECO:0000313" key="13">
    <source>
        <dbReference type="Proteomes" id="UP000548423"/>
    </source>
</evidence>
<feature type="domain" description="Peptidoglycan binding-like" evidence="10">
    <location>
        <begin position="43"/>
        <end position="98"/>
    </location>
</feature>
<dbReference type="GO" id="GO:0071555">
    <property type="term" value="P:cell wall organization"/>
    <property type="evidence" value="ECO:0007669"/>
    <property type="project" value="UniProtKB-KW"/>
</dbReference>
<dbReference type="InterPro" id="IPR011105">
    <property type="entry name" value="Cell_wall_hydrolase_SleB"/>
</dbReference>
<dbReference type="InterPro" id="IPR014224">
    <property type="entry name" value="Spore_cortex_SleB"/>
</dbReference>
<evidence type="ECO:0000256" key="4">
    <source>
        <dbReference type="ARBA" id="ARBA00022729"/>
    </source>
</evidence>
<dbReference type="NCBIfam" id="TIGR02869">
    <property type="entry name" value="spore_SleB"/>
    <property type="match status" value="1"/>
</dbReference>
<dbReference type="Pfam" id="PF01471">
    <property type="entry name" value="PG_binding_1"/>
    <property type="match status" value="1"/>
</dbReference>
<keyword evidence="6" id="KW-0749">Sporulation</keyword>
<dbReference type="EMBL" id="JACCBX010000003">
    <property type="protein sequence ID" value="NYE04830.1"/>
    <property type="molecule type" value="Genomic_DNA"/>
</dbReference>
<accession>A0A852T7R6</accession>
<keyword evidence="5 12" id="KW-0378">Hydrolase</keyword>
<evidence type="ECO:0000256" key="9">
    <source>
        <dbReference type="SAM" id="MobiDB-lite"/>
    </source>
</evidence>
<organism evidence="12 13">
    <name type="scientific">Neobacillus niacini</name>
    <dbReference type="NCBI Taxonomy" id="86668"/>
    <lineage>
        <taxon>Bacteria</taxon>
        <taxon>Bacillati</taxon>
        <taxon>Bacillota</taxon>
        <taxon>Bacilli</taxon>
        <taxon>Bacillales</taxon>
        <taxon>Bacillaceae</taxon>
        <taxon>Neobacillus</taxon>
    </lineage>
</organism>
<keyword evidence="7" id="KW-0961">Cell wall biogenesis/degradation</keyword>
<name>A0A852T7R6_9BACI</name>
<reference evidence="13" key="2">
    <citation type="submission" date="2020-08" db="EMBL/GenBank/DDBJ databases">
        <title>The Agave Microbiome: Exploring the role of microbial communities in plant adaptations to desert environments.</title>
        <authorList>
            <person name="Partida-Martinez L.P."/>
        </authorList>
    </citation>
    <scope>NUCLEOTIDE SEQUENCE [LARGE SCALE GENOMIC DNA]</scope>
    <source>
        <strain evidence="13">AT2.8</strain>
    </source>
</reference>
<keyword evidence="3" id="KW-0309">Germination</keyword>